<evidence type="ECO:0000313" key="1">
    <source>
        <dbReference type="EMBL" id="GMG40450.1"/>
    </source>
</evidence>
<evidence type="ECO:0000313" key="2">
    <source>
        <dbReference type="Proteomes" id="UP001165063"/>
    </source>
</evidence>
<comment type="caution">
    <text evidence="1">The sequence shown here is derived from an EMBL/GenBank/DDBJ whole genome shotgun (WGS) entry which is preliminary data.</text>
</comment>
<reference evidence="1" key="1">
    <citation type="submission" date="2023-04" db="EMBL/GenBank/DDBJ databases">
        <title>Ambrosiozyma monospora NBRC 1965.</title>
        <authorList>
            <person name="Ichikawa N."/>
            <person name="Sato H."/>
            <person name="Tonouchi N."/>
        </authorList>
    </citation>
    <scope>NUCLEOTIDE SEQUENCE</scope>
    <source>
        <strain evidence="1">NBRC 1965</strain>
    </source>
</reference>
<gene>
    <name evidence="1" type="ORF">Amon01_000620100</name>
</gene>
<dbReference type="EMBL" id="BSXU01003828">
    <property type="protein sequence ID" value="GMG40450.1"/>
    <property type="molecule type" value="Genomic_DNA"/>
</dbReference>
<name>A0A9W6Z415_AMBMO</name>
<sequence length="70" mass="7885">MDRLTSNQTFGTIHSNSSDGVFTQMLSNFQDQLSSVVFNFQGVQNSWQFTLFELDIDNGTNDSSKSIDKL</sequence>
<proteinExistence type="predicted"/>
<accession>A0A9W6Z415</accession>
<keyword evidence="2" id="KW-1185">Reference proteome</keyword>
<protein>
    <submittedName>
        <fullName evidence="1">Unnamed protein product</fullName>
    </submittedName>
</protein>
<organism evidence="1 2">
    <name type="scientific">Ambrosiozyma monospora</name>
    <name type="common">Yeast</name>
    <name type="synonym">Endomycopsis monosporus</name>
    <dbReference type="NCBI Taxonomy" id="43982"/>
    <lineage>
        <taxon>Eukaryota</taxon>
        <taxon>Fungi</taxon>
        <taxon>Dikarya</taxon>
        <taxon>Ascomycota</taxon>
        <taxon>Saccharomycotina</taxon>
        <taxon>Pichiomycetes</taxon>
        <taxon>Pichiales</taxon>
        <taxon>Pichiaceae</taxon>
        <taxon>Ambrosiozyma</taxon>
    </lineage>
</organism>
<dbReference type="Proteomes" id="UP001165063">
    <property type="component" value="Unassembled WGS sequence"/>
</dbReference>
<dbReference type="OrthoDB" id="7435197at2759"/>
<dbReference type="AlphaFoldDB" id="A0A9W6Z415"/>